<dbReference type="Proteomes" id="UP000571084">
    <property type="component" value="Unassembled WGS sequence"/>
</dbReference>
<dbReference type="RefSeq" id="WP_168056726.1">
    <property type="nucleotide sequence ID" value="NZ_JAAOZT010000012.1"/>
</dbReference>
<evidence type="ECO:0000256" key="6">
    <source>
        <dbReference type="SAM" id="Phobius"/>
    </source>
</evidence>
<evidence type="ECO:0000256" key="4">
    <source>
        <dbReference type="ARBA" id="ARBA00022989"/>
    </source>
</evidence>
<dbReference type="AlphaFoldDB" id="A0A840RWU7"/>
<accession>A0A840RWU7</accession>
<organism evidence="7 8">
    <name type="scientific">Glaciimonas immobilis</name>
    <dbReference type="NCBI Taxonomy" id="728004"/>
    <lineage>
        <taxon>Bacteria</taxon>
        <taxon>Pseudomonadati</taxon>
        <taxon>Pseudomonadota</taxon>
        <taxon>Betaproteobacteria</taxon>
        <taxon>Burkholderiales</taxon>
        <taxon>Oxalobacteraceae</taxon>
        <taxon>Glaciimonas</taxon>
    </lineage>
</organism>
<evidence type="ECO:0000256" key="2">
    <source>
        <dbReference type="ARBA" id="ARBA00022475"/>
    </source>
</evidence>
<dbReference type="PANTHER" id="PTHR30482">
    <property type="entry name" value="HIGH-AFFINITY BRANCHED-CHAIN AMINO ACID TRANSPORT SYSTEM PERMEASE"/>
    <property type="match status" value="1"/>
</dbReference>
<evidence type="ECO:0000256" key="5">
    <source>
        <dbReference type="ARBA" id="ARBA00023136"/>
    </source>
</evidence>
<gene>
    <name evidence="7" type="ORF">HNR39_002993</name>
</gene>
<feature type="transmembrane region" description="Helical" evidence="6">
    <location>
        <begin position="194"/>
        <end position="211"/>
    </location>
</feature>
<proteinExistence type="predicted"/>
<feature type="transmembrane region" description="Helical" evidence="6">
    <location>
        <begin position="68"/>
        <end position="87"/>
    </location>
</feature>
<feature type="transmembrane region" description="Helical" evidence="6">
    <location>
        <begin position="31"/>
        <end position="48"/>
    </location>
</feature>
<comment type="subcellular location">
    <subcellularLocation>
        <location evidence="1">Cell membrane</location>
        <topology evidence="1">Multi-pass membrane protein</topology>
    </subcellularLocation>
</comment>
<dbReference type="InterPro" id="IPR043428">
    <property type="entry name" value="LivM-like"/>
</dbReference>
<name>A0A840RWU7_9BURK</name>
<dbReference type="PANTHER" id="PTHR30482:SF5">
    <property type="entry name" value="ABC TRANSPORTER PERMEASE PROTEIN"/>
    <property type="match status" value="1"/>
</dbReference>
<evidence type="ECO:0000256" key="3">
    <source>
        <dbReference type="ARBA" id="ARBA00022692"/>
    </source>
</evidence>
<feature type="transmembrane region" description="Helical" evidence="6">
    <location>
        <begin position="339"/>
        <end position="361"/>
    </location>
</feature>
<keyword evidence="2" id="KW-1003">Cell membrane</keyword>
<dbReference type="GO" id="GO:0005886">
    <property type="term" value="C:plasma membrane"/>
    <property type="evidence" value="ECO:0007669"/>
    <property type="project" value="UniProtKB-SubCell"/>
</dbReference>
<feature type="transmembrane region" description="Helical" evidence="6">
    <location>
        <begin position="122"/>
        <end position="140"/>
    </location>
</feature>
<feature type="transmembrane region" description="Helical" evidence="6">
    <location>
        <begin position="147"/>
        <end position="166"/>
    </location>
</feature>
<keyword evidence="8" id="KW-1185">Reference proteome</keyword>
<comment type="caution">
    <text evidence="7">The sequence shown here is derived from an EMBL/GenBank/DDBJ whole genome shotgun (WGS) entry which is preliminary data.</text>
</comment>
<reference evidence="7 8" key="1">
    <citation type="submission" date="2020-08" db="EMBL/GenBank/DDBJ databases">
        <title>Genomic Encyclopedia of Type Strains, Phase IV (KMG-IV): sequencing the most valuable type-strain genomes for metagenomic binning, comparative biology and taxonomic classification.</title>
        <authorList>
            <person name="Goeker M."/>
        </authorList>
    </citation>
    <scope>NUCLEOTIDE SEQUENCE [LARGE SCALE GENOMIC DNA]</scope>
    <source>
        <strain evidence="7 8">DSM 23240</strain>
    </source>
</reference>
<feature type="transmembrane region" description="Helical" evidence="6">
    <location>
        <begin position="247"/>
        <end position="267"/>
    </location>
</feature>
<dbReference type="Pfam" id="PF02653">
    <property type="entry name" value="BPD_transp_2"/>
    <property type="match status" value="1"/>
</dbReference>
<feature type="transmembrane region" description="Helical" evidence="6">
    <location>
        <begin position="301"/>
        <end position="319"/>
    </location>
</feature>
<sequence>MTSTTPSTPAMTSVVVPLIPTPIFPWGWRRVLTVIAVIAVLCYLPVVLDQRAIFGYRLSNLQLLNIGMTQINLTLIAILGALSLNYLTGCAGLISIGHGAFYAVGAMAAAVTGTQWGWPFPLVLVAAAIAGAGAGVIAGLPSLRVRGLYFVLSTLALHFIVVFLLSEYQYKFFDVVGIPFNEARVGPFALDSSMRWYFFLLPLVAVVYLCLRNTMRSREGRALMAMRDHELAATAAGIDVRILRLKAFAFSSAIAAMAGAVYAYYMTNVNAEFFSINFAIQFIAMIIIGGMGSLAGSVAGAAIWLLLPAVISGFATHAGTSAGPIGQFLLNSKPQLVNLTFGLLVVVLLIFAPGGMAGLGMQLRKRFSIWRSAVWK</sequence>
<dbReference type="GO" id="GO:0015658">
    <property type="term" value="F:branched-chain amino acid transmembrane transporter activity"/>
    <property type="evidence" value="ECO:0007669"/>
    <property type="project" value="InterPro"/>
</dbReference>
<dbReference type="CDD" id="cd06581">
    <property type="entry name" value="TM_PBP1_LivM_like"/>
    <property type="match status" value="1"/>
</dbReference>
<keyword evidence="5 6" id="KW-0472">Membrane</keyword>
<evidence type="ECO:0000256" key="1">
    <source>
        <dbReference type="ARBA" id="ARBA00004651"/>
    </source>
</evidence>
<dbReference type="InterPro" id="IPR001851">
    <property type="entry name" value="ABC_transp_permease"/>
</dbReference>
<keyword evidence="4 6" id="KW-1133">Transmembrane helix</keyword>
<dbReference type="EMBL" id="JACHHQ010000006">
    <property type="protein sequence ID" value="MBB5201144.1"/>
    <property type="molecule type" value="Genomic_DNA"/>
</dbReference>
<protein>
    <submittedName>
        <fullName evidence="7">Branched-chain amino acid transport system permease protein</fullName>
    </submittedName>
</protein>
<evidence type="ECO:0000313" key="8">
    <source>
        <dbReference type="Proteomes" id="UP000571084"/>
    </source>
</evidence>
<evidence type="ECO:0000313" key="7">
    <source>
        <dbReference type="EMBL" id="MBB5201144.1"/>
    </source>
</evidence>
<feature type="transmembrane region" description="Helical" evidence="6">
    <location>
        <begin position="273"/>
        <end position="294"/>
    </location>
</feature>
<keyword evidence="3 6" id="KW-0812">Transmembrane</keyword>